<dbReference type="SUPFAM" id="SSF54001">
    <property type="entry name" value="Cysteine proteinases"/>
    <property type="match status" value="1"/>
</dbReference>
<evidence type="ECO:0000256" key="6">
    <source>
        <dbReference type="ARBA" id="ARBA00023015"/>
    </source>
</evidence>
<evidence type="ECO:0000256" key="1">
    <source>
        <dbReference type="ARBA" id="ARBA00004123"/>
    </source>
</evidence>
<dbReference type="FunFam" id="3.30.160.60:FF:000145">
    <property type="entry name" value="Zinc finger protein 574"/>
    <property type="match status" value="1"/>
</dbReference>
<comment type="subcellular location">
    <subcellularLocation>
        <location evidence="1">Nucleus</location>
    </subcellularLocation>
</comment>
<evidence type="ECO:0000256" key="7">
    <source>
        <dbReference type="ARBA" id="ARBA00023163"/>
    </source>
</evidence>
<evidence type="ECO:0000256" key="9">
    <source>
        <dbReference type="PROSITE-ProRule" id="PRU00042"/>
    </source>
</evidence>
<evidence type="ECO:0000256" key="2">
    <source>
        <dbReference type="ARBA" id="ARBA00022723"/>
    </source>
</evidence>
<dbReference type="GO" id="GO:0010447">
    <property type="term" value="P:response to acidic pH"/>
    <property type="evidence" value="ECO:0007669"/>
    <property type="project" value="InterPro"/>
</dbReference>
<dbReference type="PROSITE" id="PS00028">
    <property type="entry name" value="ZINC_FINGER_C2H2_1"/>
    <property type="match status" value="1"/>
</dbReference>
<evidence type="ECO:0000256" key="10">
    <source>
        <dbReference type="SAM" id="MobiDB-lite"/>
    </source>
</evidence>
<dbReference type="GO" id="GO:0008270">
    <property type="term" value="F:zinc ion binding"/>
    <property type="evidence" value="ECO:0007669"/>
    <property type="project" value="UniProtKB-KW"/>
</dbReference>
<gene>
    <name evidence="12" type="ORF">B296_00030222</name>
</gene>
<keyword evidence="6" id="KW-0805">Transcription regulation</keyword>
<dbReference type="InterPro" id="IPR001394">
    <property type="entry name" value="Peptidase_C19_UCH"/>
</dbReference>
<dbReference type="GO" id="GO:0010044">
    <property type="term" value="P:response to aluminum ion"/>
    <property type="evidence" value="ECO:0007669"/>
    <property type="project" value="InterPro"/>
</dbReference>
<dbReference type="Proteomes" id="UP000287651">
    <property type="component" value="Unassembled WGS sequence"/>
</dbReference>
<keyword evidence="4 9" id="KW-0863">Zinc-finger</keyword>
<dbReference type="SMART" id="SM00355">
    <property type="entry name" value="ZnF_C2H2"/>
    <property type="match status" value="3"/>
</dbReference>
<evidence type="ECO:0000313" key="13">
    <source>
        <dbReference type="Proteomes" id="UP000287651"/>
    </source>
</evidence>
<dbReference type="GO" id="GO:0016579">
    <property type="term" value="P:protein deubiquitination"/>
    <property type="evidence" value="ECO:0007669"/>
    <property type="project" value="InterPro"/>
</dbReference>
<keyword evidence="7" id="KW-0804">Transcription</keyword>
<dbReference type="InterPro" id="IPR044300">
    <property type="entry name" value="STOP1/2"/>
</dbReference>
<dbReference type="AlphaFoldDB" id="A0A427AJG0"/>
<keyword evidence="3" id="KW-0677">Repeat</keyword>
<dbReference type="PANTHER" id="PTHR46352">
    <property type="entry name" value="PROTEIN SENSITIVE TO PROTON RHIZOTOXICITY 1"/>
    <property type="match status" value="1"/>
</dbReference>
<dbReference type="EMBL" id="AMZH03002222">
    <property type="protein sequence ID" value="RRT76326.1"/>
    <property type="molecule type" value="Genomic_DNA"/>
</dbReference>
<evidence type="ECO:0000256" key="5">
    <source>
        <dbReference type="ARBA" id="ARBA00022833"/>
    </source>
</evidence>
<feature type="compositionally biased region" description="Polar residues" evidence="10">
    <location>
        <begin position="320"/>
        <end position="333"/>
    </location>
</feature>
<dbReference type="PROSITE" id="PS50157">
    <property type="entry name" value="ZINC_FINGER_C2H2_2"/>
    <property type="match status" value="1"/>
</dbReference>
<organism evidence="12 13">
    <name type="scientific">Ensete ventricosum</name>
    <name type="common">Abyssinian banana</name>
    <name type="synonym">Musa ensete</name>
    <dbReference type="NCBI Taxonomy" id="4639"/>
    <lineage>
        <taxon>Eukaryota</taxon>
        <taxon>Viridiplantae</taxon>
        <taxon>Streptophyta</taxon>
        <taxon>Embryophyta</taxon>
        <taxon>Tracheophyta</taxon>
        <taxon>Spermatophyta</taxon>
        <taxon>Magnoliopsida</taxon>
        <taxon>Liliopsida</taxon>
        <taxon>Zingiberales</taxon>
        <taxon>Musaceae</taxon>
        <taxon>Ensete</taxon>
    </lineage>
</organism>
<dbReference type="InterPro" id="IPR038765">
    <property type="entry name" value="Papain-like_cys_pep_sf"/>
</dbReference>
<keyword evidence="2" id="KW-0479">Metal-binding</keyword>
<dbReference type="InterPro" id="IPR059161">
    <property type="entry name" value="Znf-C2H2_STOP1/2_3rd"/>
</dbReference>
<evidence type="ECO:0000256" key="3">
    <source>
        <dbReference type="ARBA" id="ARBA00022737"/>
    </source>
</evidence>
<dbReference type="GO" id="GO:0005634">
    <property type="term" value="C:nucleus"/>
    <property type="evidence" value="ECO:0007669"/>
    <property type="project" value="UniProtKB-SubCell"/>
</dbReference>
<reference evidence="12 13" key="1">
    <citation type="journal article" date="2014" name="Agronomy (Basel)">
        <title>A Draft Genome Sequence for Ensete ventricosum, the Drought-Tolerant Tree Against Hunger.</title>
        <authorList>
            <person name="Harrison J."/>
            <person name="Moore K.A."/>
            <person name="Paszkiewicz K."/>
            <person name="Jones T."/>
            <person name="Grant M."/>
            <person name="Ambacheew D."/>
            <person name="Muzemil S."/>
            <person name="Studholme D.J."/>
        </authorList>
    </citation>
    <scope>NUCLEOTIDE SEQUENCE [LARGE SCALE GENOMIC DNA]</scope>
</reference>
<feature type="compositionally biased region" description="Polar residues" evidence="10">
    <location>
        <begin position="346"/>
        <end position="361"/>
    </location>
</feature>
<proteinExistence type="predicted"/>
<dbReference type="InterPro" id="IPR013087">
    <property type="entry name" value="Znf_C2H2_type"/>
</dbReference>
<protein>
    <recommendedName>
        <fullName evidence="11">C2H2-type domain-containing protein</fullName>
    </recommendedName>
</protein>
<evidence type="ECO:0000256" key="8">
    <source>
        <dbReference type="ARBA" id="ARBA00023242"/>
    </source>
</evidence>
<feature type="region of interest" description="Disordered" evidence="10">
    <location>
        <begin position="320"/>
        <end position="363"/>
    </location>
</feature>
<dbReference type="InterPro" id="IPR036236">
    <property type="entry name" value="Znf_C2H2_sf"/>
</dbReference>
<accession>A0A427AJG0</accession>
<feature type="domain" description="C2H2-type" evidence="11">
    <location>
        <begin position="385"/>
        <end position="407"/>
    </location>
</feature>
<dbReference type="Gene3D" id="3.90.70.10">
    <property type="entry name" value="Cysteine proteinases"/>
    <property type="match status" value="1"/>
</dbReference>
<name>A0A427AJG0_ENSVE</name>
<dbReference type="Pfam" id="PF00443">
    <property type="entry name" value="UCH"/>
    <property type="match status" value="1"/>
</dbReference>
<evidence type="ECO:0000313" key="12">
    <source>
        <dbReference type="EMBL" id="RRT76326.1"/>
    </source>
</evidence>
<dbReference type="PANTHER" id="PTHR46352:SF14">
    <property type="entry name" value="PROTEIN SENSITIVE TO PROTON RHIZOTOXICITY 2-LIKE"/>
    <property type="match status" value="1"/>
</dbReference>
<dbReference type="SUPFAM" id="SSF57667">
    <property type="entry name" value="beta-beta-alpha zinc fingers"/>
    <property type="match status" value="1"/>
</dbReference>
<sequence>MLMQSLASADRYYPLLIFLHHHSFFSVASPPSIATGISSLSPSRPLVSTASFSAASSLPPPPSLYDGMVLHISPYGMREWTGTGPVPKLKVLLCLQEAQKRMKIKKPPHILVIHLKRFKYIEQLGRYKKLSYRVVFPMELKLTNTVEDAESEYSLFAVVVHVGSGPNHEGKTLTRLEIPLIHLSRLQRSTRHGAASPSKKLSPFSSPPLPSSPLKMDGSGGRKRGQELSLPLGACGGGCDPGGAPLASHDPFLPLLNLSALGQKMDSLRRFLSDAIDSRTVIGDDQLQMVSSHIASVVQGIILNGAALLASSQPLNPSSSFAAAGGPTSQDSVTPRFAETRYGSPPSIQFENGSEPPTSDPATVIGEDDDIVEIDAAELLAEHVHLCEICGKGFKRDANLRMHMRAHGDRFKTLEALSKPDREVRLSDGGEAVPRRSVRFSCPYPGCNRNRAHKKFRPLKSVACVKNHFKRSHCPKMYSCHRCNKKNFSVVADLRSHLKHCGLPRWRCSCGTSFSRKDKLFGHITLFEGHMPAVEVGAEEEVKKKGVILEADEEEDEGVGGTEQDIEGFDSEFLKGIMEDFDDIERRSGRMR</sequence>
<feature type="region of interest" description="Disordered" evidence="10">
    <location>
        <begin position="189"/>
        <end position="227"/>
    </location>
</feature>
<dbReference type="Gene3D" id="3.30.160.60">
    <property type="entry name" value="Classic Zinc Finger"/>
    <property type="match status" value="1"/>
</dbReference>
<dbReference type="InterPro" id="IPR058196">
    <property type="entry name" value="zf-C2H2_STOP1/2_C"/>
</dbReference>
<keyword evidence="8" id="KW-0539">Nucleus</keyword>
<keyword evidence="5" id="KW-0862">Zinc</keyword>
<comment type="caution">
    <text evidence="12">The sequence shown here is derived from an EMBL/GenBank/DDBJ whole genome shotgun (WGS) entry which is preliminary data.</text>
</comment>
<evidence type="ECO:0000256" key="4">
    <source>
        <dbReference type="ARBA" id="ARBA00022771"/>
    </source>
</evidence>
<evidence type="ECO:0000259" key="11">
    <source>
        <dbReference type="PROSITE" id="PS50157"/>
    </source>
</evidence>
<dbReference type="Pfam" id="PF23118">
    <property type="entry name" value="zf-C2H2_STOP2_C"/>
    <property type="match status" value="1"/>
</dbReference>
<dbReference type="Pfam" id="PF23115">
    <property type="entry name" value="zf-C2H2_STOP2_3rd"/>
    <property type="match status" value="1"/>
</dbReference>
<dbReference type="GO" id="GO:0004843">
    <property type="term" value="F:cysteine-type deubiquitinase activity"/>
    <property type="evidence" value="ECO:0007669"/>
    <property type="project" value="InterPro"/>
</dbReference>
<dbReference type="Pfam" id="PF00096">
    <property type="entry name" value="zf-C2H2"/>
    <property type="match status" value="1"/>
</dbReference>